<evidence type="ECO:0000256" key="6">
    <source>
        <dbReference type="ARBA" id="ARBA00022777"/>
    </source>
</evidence>
<feature type="transmembrane region" description="Helical" evidence="10">
    <location>
        <begin position="512"/>
        <end position="534"/>
    </location>
</feature>
<feature type="transmembrane region" description="Helical" evidence="10">
    <location>
        <begin position="112"/>
        <end position="131"/>
    </location>
</feature>
<feature type="transmembrane region" description="Helical" evidence="10">
    <location>
        <begin position="377"/>
        <end position="397"/>
    </location>
</feature>
<feature type="transmembrane region" description="Helical" evidence="10">
    <location>
        <begin position="403"/>
        <end position="424"/>
    </location>
</feature>
<feature type="transmembrane region" description="Helical" evidence="10">
    <location>
        <begin position="303"/>
        <end position="324"/>
    </location>
</feature>
<comment type="caution">
    <text evidence="11">The sequence shown here is derived from an EMBL/GenBank/DDBJ whole genome shotgun (WGS) entry which is preliminary data.</text>
</comment>
<evidence type="ECO:0000256" key="9">
    <source>
        <dbReference type="ARBA" id="ARBA00023136"/>
    </source>
</evidence>
<name>A0A9D5BZJ6_9LILI</name>
<feature type="transmembrane region" description="Helical" evidence="10">
    <location>
        <begin position="35"/>
        <end position="54"/>
    </location>
</feature>
<feature type="transmembrane region" description="Helical" evidence="10">
    <location>
        <begin position="252"/>
        <end position="270"/>
    </location>
</feature>
<keyword evidence="9 10" id="KW-0472">Membrane</keyword>
<dbReference type="AlphaFoldDB" id="A0A9D5BZJ6"/>
<feature type="transmembrane region" description="Helical" evidence="10">
    <location>
        <begin position="180"/>
        <end position="199"/>
    </location>
</feature>
<evidence type="ECO:0000256" key="7">
    <source>
        <dbReference type="ARBA" id="ARBA00022824"/>
    </source>
</evidence>
<evidence type="ECO:0000313" key="11">
    <source>
        <dbReference type="EMBL" id="KAJ0963626.1"/>
    </source>
</evidence>
<dbReference type="InterPro" id="IPR032974">
    <property type="entry name" value="Polypren_kinase"/>
</dbReference>
<dbReference type="GO" id="GO:0043048">
    <property type="term" value="P:dolichyl monophosphate biosynthetic process"/>
    <property type="evidence" value="ECO:0007669"/>
    <property type="project" value="TreeGrafter"/>
</dbReference>
<evidence type="ECO:0000256" key="5">
    <source>
        <dbReference type="ARBA" id="ARBA00022692"/>
    </source>
</evidence>
<dbReference type="GO" id="GO:0005789">
    <property type="term" value="C:endoplasmic reticulum membrane"/>
    <property type="evidence" value="ECO:0007669"/>
    <property type="project" value="UniProtKB-SubCell"/>
</dbReference>
<evidence type="ECO:0000313" key="12">
    <source>
        <dbReference type="Proteomes" id="UP001085076"/>
    </source>
</evidence>
<feature type="transmembrane region" description="Helical" evidence="10">
    <location>
        <begin position="475"/>
        <end position="492"/>
    </location>
</feature>
<sequence length="575" mass="63875">MFSSMAARVAELFNGERTVVFFFVSRVLYSTPTCLAPEASLLLFLAVAAFFTEISTEGSRSLSQFKTRPGASSGILLGAVTLPAVMLSRLVLLSRALSEHHVGAEDFVYTSLLYWAVAACSFGVLILCSVLHYSSNDTSSQFRGFPASKFTLFCITFYMTSYYMSLGAKLYTAWHATMNLLWLLCHGVACVALIQHILYKFPYCASIGEAHLVTSGLVLYSGDMLALSLSKILSSLFSVDNTFVEYGTKNEIHIVLQGMLLGLLLFPSFYKSVLHITYLLTSLNKSGAQVGSGRAYRGINRSILFYISLSAMLILVVPVWMKFAEDFHVHPLQWVMIFVFTDPLKRMALCIYWISVICASVLRFYNISKQSKTERILLRKYYHLVAVLMFVPAILFQPSFLDLAFGAALAVFLILEMIRIWEIWPLGHIVHRFMNAFTDHRDSEILIISHFSLLLGCALPKWMCSGYNDRPLVPFAGILSLGIGDTMASMVGHKCGVRRWSKNGKKTIEGTAAGITSVLVACSILLPLLASTGYIPSQHWISLLLAVTLTGLLEAYTAQLDNAFIPLVFYSLLCL</sequence>
<proteinExistence type="inferred from homology"/>
<gene>
    <name evidence="11" type="ORF">J5N97_028748</name>
</gene>
<keyword evidence="6" id="KW-0418">Kinase</keyword>
<keyword evidence="12" id="KW-1185">Reference proteome</keyword>
<reference evidence="11" key="2">
    <citation type="journal article" date="2022" name="Hortic Res">
        <title>The genome of Dioscorea zingiberensis sheds light on the biosynthesis, origin and evolution of the medicinally important diosgenin saponins.</title>
        <authorList>
            <person name="Li Y."/>
            <person name="Tan C."/>
            <person name="Li Z."/>
            <person name="Guo J."/>
            <person name="Li S."/>
            <person name="Chen X."/>
            <person name="Wang C."/>
            <person name="Dai X."/>
            <person name="Yang H."/>
            <person name="Song W."/>
            <person name="Hou L."/>
            <person name="Xu J."/>
            <person name="Tong Z."/>
            <person name="Xu A."/>
            <person name="Yuan X."/>
            <person name="Wang W."/>
            <person name="Yang Q."/>
            <person name="Chen L."/>
            <person name="Sun Z."/>
            <person name="Wang K."/>
            <person name="Pan B."/>
            <person name="Chen J."/>
            <person name="Bao Y."/>
            <person name="Liu F."/>
            <person name="Qi X."/>
            <person name="Gang D.R."/>
            <person name="Wen J."/>
            <person name="Li J."/>
        </authorList>
    </citation>
    <scope>NUCLEOTIDE SEQUENCE</scope>
    <source>
        <strain evidence="11">Dzin_1.0</strain>
    </source>
</reference>
<protein>
    <recommendedName>
        <fullName evidence="3">dolichol kinase</fullName>
        <ecNumber evidence="3">2.7.1.108</ecNumber>
    </recommendedName>
</protein>
<feature type="transmembrane region" description="Helical" evidence="10">
    <location>
        <begin position="445"/>
        <end position="463"/>
    </location>
</feature>
<evidence type="ECO:0000256" key="8">
    <source>
        <dbReference type="ARBA" id="ARBA00022989"/>
    </source>
</evidence>
<dbReference type="OrthoDB" id="377083at2759"/>
<evidence type="ECO:0000256" key="1">
    <source>
        <dbReference type="ARBA" id="ARBA00004477"/>
    </source>
</evidence>
<dbReference type="PANTHER" id="PTHR13205">
    <property type="entry name" value="TRANSMEMBRANE PROTEIN 15-RELATED"/>
    <property type="match status" value="1"/>
</dbReference>
<keyword evidence="4" id="KW-0808">Transferase</keyword>
<keyword evidence="5 10" id="KW-0812">Transmembrane</keyword>
<dbReference type="EC" id="2.7.1.108" evidence="3"/>
<comment type="subcellular location">
    <subcellularLocation>
        <location evidence="1">Endoplasmic reticulum membrane</location>
        <topology evidence="1">Multi-pass membrane protein</topology>
    </subcellularLocation>
</comment>
<evidence type="ECO:0000256" key="10">
    <source>
        <dbReference type="SAM" id="Phobius"/>
    </source>
</evidence>
<organism evidence="11 12">
    <name type="scientific">Dioscorea zingiberensis</name>
    <dbReference type="NCBI Taxonomy" id="325984"/>
    <lineage>
        <taxon>Eukaryota</taxon>
        <taxon>Viridiplantae</taxon>
        <taxon>Streptophyta</taxon>
        <taxon>Embryophyta</taxon>
        <taxon>Tracheophyta</taxon>
        <taxon>Spermatophyta</taxon>
        <taxon>Magnoliopsida</taxon>
        <taxon>Liliopsida</taxon>
        <taxon>Dioscoreales</taxon>
        <taxon>Dioscoreaceae</taxon>
        <taxon>Dioscorea</taxon>
    </lineage>
</organism>
<keyword evidence="8 10" id="KW-1133">Transmembrane helix</keyword>
<dbReference type="PANTHER" id="PTHR13205:SF15">
    <property type="entry name" value="DOLICHOL KINASE"/>
    <property type="match status" value="1"/>
</dbReference>
<feature type="transmembrane region" description="Helical" evidence="10">
    <location>
        <begin position="344"/>
        <end position="365"/>
    </location>
</feature>
<feature type="transmembrane region" description="Helical" evidence="10">
    <location>
        <begin position="75"/>
        <end position="92"/>
    </location>
</feature>
<evidence type="ECO:0000256" key="2">
    <source>
        <dbReference type="ARBA" id="ARBA00010794"/>
    </source>
</evidence>
<dbReference type="Proteomes" id="UP001085076">
    <property type="component" value="Miscellaneous, Linkage group lg09"/>
</dbReference>
<dbReference type="EMBL" id="JAGGNH010000009">
    <property type="protein sequence ID" value="KAJ0963626.1"/>
    <property type="molecule type" value="Genomic_DNA"/>
</dbReference>
<accession>A0A9D5BZJ6</accession>
<evidence type="ECO:0000256" key="4">
    <source>
        <dbReference type="ARBA" id="ARBA00022679"/>
    </source>
</evidence>
<comment type="similarity">
    <text evidence="2">Belongs to the polyprenol kinase family.</text>
</comment>
<keyword evidence="7" id="KW-0256">Endoplasmic reticulum</keyword>
<feature type="transmembrane region" description="Helical" evidence="10">
    <location>
        <begin position="152"/>
        <end position="174"/>
    </location>
</feature>
<reference evidence="11" key="1">
    <citation type="submission" date="2021-03" db="EMBL/GenBank/DDBJ databases">
        <authorList>
            <person name="Li Z."/>
            <person name="Yang C."/>
        </authorList>
    </citation>
    <scope>NUCLEOTIDE SEQUENCE</scope>
    <source>
        <strain evidence="11">Dzin_1.0</strain>
        <tissue evidence="11">Leaf</tissue>
    </source>
</reference>
<dbReference type="GO" id="GO:0004168">
    <property type="term" value="F:dolichol kinase activity"/>
    <property type="evidence" value="ECO:0007669"/>
    <property type="project" value="UniProtKB-EC"/>
</dbReference>
<evidence type="ECO:0000256" key="3">
    <source>
        <dbReference type="ARBA" id="ARBA00012132"/>
    </source>
</evidence>